<dbReference type="EMBL" id="CP115396">
    <property type="protein sequence ID" value="WBO83376.1"/>
    <property type="molecule type" value="Genomic_DNA"/>
</dbReference>
<evidence type="ECO:0000259" key="2">
    <source>
        <dbReference type="Pfam" id="PF13568"/>
    </source>
</evidence>
<dbReference type="Pfam" id="PF13568">
    <property type="entry name" value="OMP_b-brl_2"/>
    <property type="match status" value="1"/>
</dbReference>
<feature type="compositionally biased region" description="Low complexity" evidence="1">
    <location>
        <begin position="115"/>
        <end position="128"/>
    </location>
</feature>
<dbReference type="RefSeq" id="WP_270125771.1">
    <property type="nucleotide sequence ID" value="NZ_CP115396.1"/>
</dbReference>
<gene>
    <name evidence="3" type="ORF">O9Z63_13405</name>
</gene>
<evidence type="ECO:0000313" key="3">
    <source>
        <dbReference type="EMBL" id="WBO83376.1"/>
    </source>
</evidence>
<feature type="domain" description="Outer membrane protein beta-barrel" evidence="2">
    <location>
        <begin position="275"/>
        <end position="401"/>
    </location>
</feature>
<keyword evidence="4" id="KW-1185">Reference proteome</keyword>
<reference evidence="3 4" key="1">
    <citation type="journal article" date="2011" name="Int. J. Syst. Evol. Microbiol.">
        <title>Hymenobacter yonginensis sp. nov., isolated from a mesotrophic artificial lake.</title>
        <authorList>
            <person name="Joung Y."/>
            <person name="Cho S.H."/>
            <person name="Kim H."/>
            <person name="Kim S.B."/>
            <person name="Joh K."/>
        </authorList>
    </citation>
    <scope>NUCLEOTIDE SEQUENCE [LARGE SCALE GENOMIC DNA]</scope>
    <source>
        <strain evidence="3 4">KCTC 22745</strain>
    </source>
</reference>
<feature type="region of interest" description="Disordered" evidence="1">
    <location>
        <begin position="84"/>
        <end position="137"/>
    </location>
</feature>
<proteinExistence type="predicted"/>
<name>A0ABY7PJ96_9BACT</name>
<sequence>MRTPLMSDEELDALARRSAAAYPDELPLGAWQQLENQLDAAAQQRQVQQQVRHRVAELFLLEMLLLGFLMIGWQSQQLLQKQRPARPEPLAATPASAPDKQQAASVARRSGRLEPVAAAVSRPPAASAGMPGSSGTEALALPQADAFYQPTQPATRRQLPLQYLAAGRPYHVTWQANKPQEQLGSPVGQQQPAVVAEPAVAGLSDSPTAAQATPLIAPQDSGRMQPAAVPPASAVAADSMQPRSATAKPMYRLLLGVTVAPELAAVRPRQLAGPGLTAGLVAEYRLTPHWRVRSGLLYSVKRYEARGSDYRPPASYWTWRTPVDRIEADCRLVEIPLDVRYEVRPQPTYSLFASAGLSSFLMRNEQYTYDYSLNGQYLERTWSLARGSNHMLSVLNLSVGCERTLGGRWAAQAEPFVKLPLGGVGFGRIQLRSAGLAVGLKYGLLAARP</sequence>
<protein>
    <submittedName>
        <fullName evidence="3">Outer membrane beta-barrel protein</fullName>
    </submittedName>
</protein>
<accession>A0ABY7PJ96</accession>
<evidence type="ECO:0000256" key="1">
    <source>
        <dbReference type="SAM" id="MobiDB-lite"/>
    </source>
</evidence>
<dbReference type="InterPro" id="IPR025665">
    <property type="entry name" value="Beta-barrel_OMP_2"/>
</dbReference>
<dbReference type="Proteomes" id="UP001211872">
    <property type="component" value="Chromosome"/>
</dbReference>
<evidence type="ECO:0000313" key="4">
    <source>
        <dbReference type="Proteomes" id="UP001211872"/>
    </source>
</evidence>
<organism evidence="3 4">
    <name type="scientific">Hymenobacter yonginensis</name>
    <dbReference type="NCBI Taxonomy" id="748197"/>
    <lineage>
        <taxon>Bacteria</taxon>
        <taxon>Pseudomonadati</taxon>
        <taxon>Bacteroidota</taxon>
        <taxon>Cytophagia</taxon>
        <taxon>Cytophagales</taxon>
        <taxon>Hymenobacteraceae</taxon>
        <taxon>Hymenobacter</taxon>
    </lineage>
</organism>